<proteinExistence type="predicted"/>
<dbReference type="Proteomes" id="UP000028123">
    <property type="component" value="Unassembled WGS sequence"/>
</dbReference>
<comment type="caution">
    <text evidence="1">The sequence shown here is derived from an EMBL/GenBank/DDBJ whole genome shotgun (WGS) entry which is preliminary data.</text>
</comment>
<dbReference type="Gene3D" id="3.40.50.20">
    <property type="match status" value="1"/>
</dbReference>
<gene>
    <name evidence="1" type="ORF">ET33_35740</name>
</gene>
<reference evidence="1 2" key="1">
    <citation type="submission" date="2014-06" db="EMBL/GenBank/DDBJ databases">
        <title>Draft genome sequence of Paenibacillus sp. MSt1.</title>
        <authorList>
            <person name="Aw Y.K."/>
            <person name="Ong K.S."/>
            <person name="Gan H.M."/>
            <person name="Lee S.M."/>
        </authorList>
    </citation>
    <scope>NUCLEOTIDE SEQUENCE [LARGE SCALE GENOMIC DNA]</scope>
    <source>
        <strain evidence="1 2">MSt1</strain>
    </source>
</reference>
<sequence>MVVSFNEVALDTASIIAKIFNVKGFSFNANMITRNKDMMREILAGKDFSIDSIVCNNIKDIDEFLNKKDSIKLCL</sequence>
<protein>
    <submittedName>
        <fullName evidence="1">Uncharacterized protein</fullName>
    </submittedName>
</protein>
<dbReference type="AlphaFoldDB" id="A0A081P5H4"/>
<organism evidence="1 2">
    <name type="scientific">Paenibacillus tyrfis</name>
    <dbReference type="NCBI Taxonomy" id="1501230"/>
    <lineage>
        <taxon>Bacteria</taxon>
        <taxon>Bacillati</taxon>
        <taxon>Bacillota</taxon>
        <taxon>Bacilli</taxon>
        <taxon>Bacillales</taxon>
        <taxon>Paenibacillaceae</taxon>
        <taxon>Paenibacillus</taxon>
    </lineage>
</organism>
<evidence type="ECO:0000313" key="1">
    <source>
        <dbReference type="EMBL" id="KEQ25947.1"/>
    </source>
</evidence>
<name>A0A081P5H4_9BACL</name>
<dbReference type="EMBL" id="JNVM01000008">
    <property type="protein sequence ID" value="KEQ25947.1"/>
    <property type="molecule type" value="Genomic_DNA"/>
</dbReference>
<evidence type="ECO:0000313" key="2">
    <source>
        <dbReference type="Proteomes" id="UP000028123"/>
    </source>
</evidence>
<accession>A0A081P5H4</accession>
<keyword evidence="2" id="KW-1185">Reference proteome</keyword>